<dbReference type="AlphaFoldDB" id="A0A6A2ZG32"/>
<dbReference type="EMBL" id="VEPZ02001150">
    <property type="protein sequence ID" value="KAE8690828.1"/>
    <property type="molecule type" value="Genomic_DNA"/>
</dbReference>
<organism evidence="1 2">
    <name type="scientific">Hibiscus syriacus</name>
    <name type="common">Rose of Sharon</name>
    <dbReference type="NCBI Taxonomy" id="106335"/>
    <lineage>
        <taxon>Eukaryota</taxon>
        <taxon>Viridiplantae</taxon>
        <taxon>Streptophyta</taxon>
        <taxon>Embryophyta</taxon>
        <taxon>Tracheophyta</taxon>
        <taxon>Spermatophyta</taxon>
        <taxon>Magnoliopsida</taxon>
        <taxon>eudicotyledons</taxon>
        <taxon>Gunneridae</taxon>
        <taxon>Pentapetalae</taxon>
        <taxon>rosids</taxon>
        <taxon>malvids</taxon>
        <taxon>Malvales</taxon>
        <taxon>Malvaceae</taxon>
        <taxon>Malvoideae</taxon>
        <taxon>Hibiscus</taxon>
    </lineage>
</organism>
<protein>
    <submittedName>
        <fullName evidence="1">Uncharacterized protein</fullName>
    </submittedName>
</protein>
<proteinExistence type="predicted"/>
<keyword evidence="2" id="KW-1185">Reference proteome</keyword>
<reference evidence="1" key="1">
    <citation type="submission" date="2019-09" db="EMBL/GenBank/DDBJ databases">
        <title>Draft genome information of white flower Hibiscus syriacus.</title>
        <authorList>
            <person name="Kim Y.-M."/>
        </authorList>
    </citation>
    <scope>NUCLEOTIDE SEQUENCE [LARGE SCALE GENOMIC DNA]</scope>
    <source>
        <strain evidence="1">YM2019G1</strain>
    </source>
</reference>
<dbReference type="Proteomes" id="UP000436088">
    <property type="component" value="Unassembled WGS sequence"/>
</dbReference>
<evidence type="ECO:0000313" key="2">
    <source>
        <dbReference type="Proteomes" id="UP000436088"/>
    </source>
</evidence>
<sequence>MRNDVLGSMSWKNKADAATSIPPSTHRARQRHASFFGISSLKVSMFFLCSGRPSLLIYSLAEAITCDHCGSVTSREGFSELARKQGSYKARSIFGARRRSASSRNMACGNCRWIWEHDGGGCFRIQLHCCREGFEVVRSRWMLLAHGDVNLGLRESFQIVKGHVYRGELRGAMLELWTSDHSL</sequence>
<comment type="caution">
    <text evidence="1">The sequence shown here is derived from an EMBL/GenBank/DDBJ whole genome shotgun (WGS) entry which is preliminary data.</text>
</comment>
<evidence type="ECO:0000313" key="1">
    <source>
        <dbReference type="EMBL" id="KAE8690828.1"/>
    </source>
</evidence>
<accession>A0A6A2ZG32</accession>
<name>A0A6A2ZG32_HIBSY</name>
<gene>
    <name evidence="1" type="ORF">F3Y22_tig00110893pilonHSYRG00591</name>
</gene>